<dbReference type="SMART" id="SM00129">
    <property type="entry name" value="KISc"/>
    <property type="match status" value="1"/>
</dbReference>
<evidence type="ECO:0000256" key="12">
    <source>
        <dbReference type="ARBA" id="ARBA00034704"/>
    </source>
</evidence>
<feature type="coiled-coil region" evidence="14">
    <location>
        <begin position="648"/>
        <end position="682"/>
    </location>
</feature>
<sequence>MAANMRSSSIARPPARGTRASTARFHNASAAQRIDRGGAVSPAESLASSATSATTAGTKRKERDYEADLGGETNINVVVRCRGRNEREVRENSAVVVRTDGVKGEVVELSMGPNALSNKTYNFDRVFSPAADQSMLFDDVVKPILEEMLQGYNCTIFAYGQTGTGKTYTMTGDMSETMGYLSDAAGIIPRVLQTLFNKLEIDDTENCVRCSFIELYNEELRDLLSAEENAKLKIFDDTSRKGHASTVVQGMEERHILNAAEGIRRLQEGSVRRQVAATKCNDLSSRSHTVFTITVHVKRTNDNGEDYLSSGKLNLVDLAGSENIQRSGAENKRAAEAGLINKSLLTLGRVINALVDRSSHIPYRESKLTRLLQDSLGGRTKTCIIATISPAKSNLEETISTLDYAFRAKNIRNKPQVNQMINKKTLLRDFTSEIEKLKSELIATRQRNGVYLSNEAYEDMTVQSESRRILAEEQAAKIETLESNLRNKVQELFSLTSSFMGLKKDHEGTKAQLDDTQEILDQTELVLAATRKTLAEETHIRKAHQETEEKLSALGSELITTLHKTVLDVGGLHAKNKRKSDLQSLNRSTWSMSQAQVSDVTELVETRIQQFRKDQEGHISSISRRMEDFVQDELKKLSSTQALLDDNLAEFITSKNELLRQKEESKDEMDNVLEEIKVVRDTIKDRVGESLQAIAAAAEKISGDVLSELSTFHNQLHTSYSSLGKDFKTMFEELLRHMSVQRTESDDLRRQLETAGQTMVRSNASISARIQEVIQEERKQAAEDRQKLLGQITSLINAQAEQQESRLASKTVLLQDRVVDSNKTFEDQMEQYSEGMDAWNAREGQLLEDIALSRDTLKTKLKDDWTTANEHSTSIQNTTKSVHAETVRVVGEQMKDLDVQMKDLDEFVTRARAQNGEHHVQHAGSVKSLSSTVEASFSKISAHSKETYSRVETLGGEMGSDIKQLHSNIEPLDEHLCQPLGALREDISSTTIREYEPTGETPQKMQYQYPTELPRTQPAHALLAGMEGAPTPSKAAPLVFNDPDDLEVDRPATRLRSSSLAPERNPLSMSLREVNPNLTTTSLMFDPSASTISIMSTVNENTVPLFKKSTTRSSRSTRGKAVVTLEGRENVPPSAFSQSASRRKSPRLH</sequence>
<feature type="compositionally biased region" description="Polar residues" evidence="15">
    <location>
        <begin position="1"/>
        <end position="10"/>
    </location>
</feature>
<feature type="binding site" evidence="13">
    <location>
        <begin position="160"/>
        <end position="167"/>
    </location>
    <ligand>
        <name>ATP</name>
        <dbReference type="ChEBI" id="CHEBI:30616"/>
    </ligand>
</feature>
<evidence type="ECO:0000259" key="16">
    <source>
        <dbReference type="PROSITE" id="PS50067"/>
    </source>
</evidence>
<dbReference type="EMBL" id="JANBVO010000008">
    <property type="protein sequence ID" value="KAJ9150312.1"/>
    <property type="molecule type" value="Genomic_DNA"/>
</dbReference>
<dbReference type="InterPro" id="IPR001752">
    <property type="entry name" value="Kinesin_motor_dom"/>
</dbReference>
<comment type="subcellular location">
    <subcellularLocation>
        <location evidence="1">Cytoplasm</location>
        <location evidence="1">Cytoskeleton</location>
    </subcellularLocation>
</comment>
<dbReference type="PROSITE" id="PS50067">
    <property type="entry name" value="KINESIN_MOTOR_2"/>
    <property type="match status" value="1"/>
</dbReference>
<keyword evidence="3" id="KW-0132">Cell division</keyword>
<dbReference type="GO" id="GO:0005876">
    <property type="term" value="C:spindle microtubule"/>
    <property type="evidence" value="ECO:0007669"/>
    <property type="project" value="TreeGrafter"/>
</dbReference>
<evidence type="ECO:0000256" key="15">
    <source>
        <dbReference type="SAM" id="MobiDB-lite"/>
    </source>
</evidence>
<comment type="similarity">
    <text evidence="12">Belongs to the TRAFAC class myosin-kinesin ATPase superfamily. Kinesin family. KIN-5/BimC subfamily.</text>
</comment>
<dbReference type="CDD" id="cd01364">
    <property type="entry name" value="KISc_BimC_Eg5"/>
    <property type="match status" value="1"/>
</dbReference>
<dbReference type="GO" id="GO:0051301">
    <property type="term" value="P:cell division"/>
    <property type="evidence" value="ECO:0007669"/>
    <property type="project" value="UniProtKB-KW"/>
</dbReference>
<dbReference type="GO" id="GO:0008574">
    <property type="term" value="F:plus-end-directed microtubule motor activity"/>
    <property type="evidence" value="ECO:0007669"/>
    <property type="project" value="TreeGrafter"/>
</dbReference>
<dbReference type="InterPro" id="IPR047149">
    <property type="entry name" value="KIF11-like"/>
</dbReference>
<feature type="region of interest" description="Disordered" evidence="15">
    <location>
        <begin position="1"/>
        <end position="67"/>
    </location>
</feature>
<gene>
    <name evidence="17" type="ORF">NKR23_g3875</name>
</gene>
<dbReference type="GO" id="GO:0007018">
    <property type="term" value="P:microtubule-based movement"/>
    <property type="evidence" value="ECO:0007669"/>
    <property type="project" value="InterPro"/>
</dbReference>
<keyword evidence="4" id="KW-0493">Microtubule</keyword>
<evidence type="ECO:0000256" key="13">
    <source>
        <dbReference type="PROSITE-ProRule" id="PRU00283"/>
    </source>
</evidence>
<evidence type="ECO:0000313" key="18">
    <source>
        <dbReference type="Proteomes" id="UP001174694"/>
    </source>
</evidence>
<organism evidence="17 18">
    <name type="scientific">Pleurostoma richardsiae</name>
    <dbReference type="NCBI Taxonomy" id="41990"/>
    <lineage>
        <taxon>Eukaryota</taxon>
        <taxon>Fungi</taxon>
        <taxon>Dikarya</taxon>
        <taxon>Ascomycota</taxon>
        <taxon>Pezizomycotina</taxon>
        <taxon>Sordariomycetes</taxon>
        <taxon>Sordariomycetidae</taxon>
        <taxon>Calosphaeriales</taxon>
        <taxon>Pleurostomataceae</taxon>
        <taxon>Pleurostoma</taxon>
    </lineage>
</organism>
<evidence type="ECO:0000256" key="9">
    <source>
        <dbReference type="ARBA" id="ARBA00023175"/>
    </source>
</evidence>
<dbReference type="SUPFAM" id="SSF52540">
    <property type="entry name" value="P-loop containing nucleoside triphosphate hydrolases"/>
    <property type="match status" value="1"/>
</dbReference>
<dbReference type="PANTHER" id="PTHR47970">
    <property type="entry name" value="KINESIN-LIKE PROTEIN KIF11"/>
    <property type="match status" value="1"/>
</dbReference>
<dbReference type="InterPro" id="IPR047241">
    <property type="entry name" value="KIF11-like_kin_motor_dom"/>
</dbReference>
<keyword evidence="10" id="KW-0206">Cytoskeleton</keyword>
<accession>A0AA38RKE6</accession>
<reference evidence="17" key="1">
    <citation type="submission" date="2022-07" db="EMBL/GenBank/DDBJ databases">
        <title>Fungi with potential for degradation of polypropylene.</title>
        <authorList>
            <person name="Gostincar C."/>
        </authorList>
    </citation>
    <scope>NUCLEOTIDE SEQUENCE</scope>
    <source>
        <strain evidence="17">EXF-13308</strain>
    </source>
</reference>
<keyword evidence="5 13" id="KW-0547">Nucleotide-binding</keyword>
<dbReference type="Proteomes" id="UP001174694">
    <property type="component" value="Unassembled WGS sequence"/>
</dbReference>
<feature type="region of interest" description="Disordered" evidence="15">
    <location>
        <begin position="1106"/>
        <end position="1149"/>
    </location>
</feature>
<keyword evidence="7 13" id="KW-0067">ATP-binding</keyword>
<evidence type="ECO:0000256" key="8">
    <source>
        <dbReference type="ARBA" id="ARBA00023054"/>
    </source>
</evidence>
<dbReference type="Pfam" id="PF00225">
    <property type="entry name" value="Kinesin"/>
    <property type="match status" value="1"/>
</dbReference>
<dbReference type="InterPro" id="IPR019821">
    <property type="entry name" value="Kinesin_motor_CS"/>
</dbReference>
<keyword evidence="6" id="KW-0498">Mitosis</keyword>
<name>A0AA38RKE6_9PEZI</name>
<keyword evidence="9 13" id="KW-0505">Motor protein</keyword>
<keyword evidence="18" id="KW-1185">Reference proteome</keyword>
<protein>
    <submittedName>
        <fullName evidence="17">Kinesin-like protein bimC</fullName>
    </submittedName>
</protein>
<dbReference type="GO" id="GO:0008017">
    <property type="term" value="F:microtubule binding"/>
    <property type="evidence" value="ECO:0007669"/>
    <property type="project" value="InterPro"/>
</dbReference>
<evidence type="ECO:0000256" key="11">
    <source>
        <dbReference type="ARBA" id="ARBA00023306"/>
    </source>
</evidence>
<dbReference type="Gene3D" id="3.40.850.10">
    <property type="entry name" value="Kinesin motor domain"/>
    <property type="match status" value="1"/>
</dbReference>
<dbReference type="AlphaFoldDB" id="A0AA38RKE6"/>
<dbReference type="GO" id="GO:0072686">
    <property type="term" value="C:mitotic spindle"/>
    <property type="evidence" value="ECO:0007669"/>
    <property type="project" value="TreeGrafter"/>
</dbReference>
<evidence type="ECO:0000313" key="17">
    <source>
        <dbReference type="EMBL" id="KAJ9150312.1"/>
    </source>
</evidence>
<dbReference type="GO" id="GO:0000073">
    <property type="term" value="P:initial mitotic spindle pole body separation"/>
    <property type="evidence" value="ECO:0007669"/>
    <property type="project" value="UniProtKB-ARBA"/>
</dbReference>
<dbReference type="InterPro" id="IPR027417">
    <property type="entry name" value="P-loop_NTPase"/>
</dbReference>
<dbReference type="PANTHER" id="PTHR47970:SF12">
    <property type="entry name" value="KINESIN FAMILY MEMBER 11"/>
    <property type="match status" value="1"/>
</dbReference>
<dbReference type="InterPro" id="IPR036961">
    <property type="entry name" value="Kinesin_motor_dom_sf"/>
</dbReference>
<evidence type="ECO:0000256" key="1">
    <source>
        <dbReference type="ARBA" id="ARBA00004245"/>
    </source>
</evidence>
<keyword evidence="8 14" id="KW-0175">Coiled coil</keyword>
<dbReference type="PROSITE" id="PS00411">
    <property type="entry name" value="KINESIN_MOTOR_1"/>
    <property type="match status" value="1"/>
</dbReference>
<dbReference type="GO" id="GO:0005524">
    <property type="term" value="F:ATP binding"/>
    <property type="evidence" value="ECO:0007669"/>
    <property type="project" value="UniProtKB-UniRule"/>
</dbReference>
<evidence type="ECO:0000256" key="3">
    <source>
        <dbReference type="ARBA" id="ARBA00022618"/>
    </source>
</evidence>
<feature type="compositionally biased region" description="Low complexity" evidence="15">
    <location>
        <begin position="41"/>
        <end position="57"/>
    </location>
</feature>
<evidence type="ECO:0000256" key="7">
    <source>
        <dbReference type="ARBA" id="ARBA00022840"/>
    </source>
</evidence>
<dbReference type="GO" id="GO:0005634">
    <property type="term" value="C:nucleus"/>
    <property type="evidence" value="ECO:0007669"/>
    <property type="project" value="TreeGrafter"/>
</dbReference>
<evidence type="ECO:0000256" key="6">
    <source>
        <dbReference type="ARBA" id="ARBA00022776"/>
    </source>
</evidence>
<evidence type="ECO:0000256" key="2">
    <source>
        <dbReference type="ARBA" id="ARBA00022490"/>
    </source>
</evidence>
<evidence type="ECO:0000256" key="5">
    <source>
        <dbReference type="ARBA" id="ARBA00022741"/>
    </source>
</evidence>
<dbReference type="FunFam" id="3.40.850.10:FF:000051">
    <property type="entry name" value="Kinesin-like protein bimC"/>
    <property type="match status" value="1"/>
</dbReference>
<evidence type="ECO:0000256" key="10">
    <source>
        <dbReference type="ARBA" id="ARBA00023212"/>
    </source>
</evidence>
<comment type="caution">
    <text evidence="17">The sequence shown here is derived from an EMBL/GenBank/DDBJ whole genome shotgun (WGS) entry which is preliminary data.</text>
</comment>
<evidence type="ECO:0000256" key="4">
    <source>
        <dbReference type="ARBA" id="ARBA00022701"/>
    </source>
</evidence>
<feature type="domain" description="Kinesin motor" evidence="16">
    <location>
        <begin position="74"/>
        <end position="411"/>
    </location>
</feature>
<keyword evidence="11" id="KW-0131">Cell cycle</keyword>
<dbReference type="PRINTS" id="PR00380">
    <property type="entry name" value="KINESINHEAVY"/>
</dbReference>
<keyword evidence="2" id="KW-0963">Cytoplasm</keyword>
<evidence type="ECO:0000256" key="14">
    <source>
        <dbReference type="SAM" id="Coils"/>
    </source>
</evidence>
<proteinExistence type="inferred from homology"/>